<dbReference type="EMBL" id="SRZB01000138">
    <property type="protein sequence ID" value="TGX94883.1"/>
    <property type="molecule type" value="Genomic_DNA"/>
</dbReference>
<comment type="caution">
    <text evidence="1">The sequence shown here is derived from an EMBL/GenBank/DDBJ whole genome shotgun (WGS) entry which is preliminary data.</text>
</comment>
<sequence length="63" mass="7197">MNLKQIRNQQNLSIRALSELSAVPIRTIEDIERFNRCKVDTAIKLADALNVTLDELCRDKVAE</sequence>
<gene>
    <name evidence="1" type="ORF">E5357_17795</name>
</gene>
<accession>A0AC61QUH7</accession>
<name>A0AC61QUH7_9FIRM</name>
<protein>
    <submittedName>
        <fullName evidence="1">XRE family transcriptional regulator</fullName>
    </submittedName>
</protein>
<keyword evidence="2" id="KW-1185">Reference proteome</keyword>
<organism evidence="1 2">
    <name type="scientific">Hominisplanchenecus murintestinalis</name>
    <dbReference type="NCBI Taxonomy" id="2941517"/>
    <lineage>
        <taxon>Bacteria</taxon>
        <taxon>Bacillati</taxon>
        <taxon>Bacillota</taxon>
        <taxon>Clostridia</taxon>
        <taxon>Lachnospirales</taxon>
        <taxon>Lachnospiraceae</taxon>
        <taxon>Hominisplanchenecus</taxon>
    </lineage>
</organism>
<dbReference type="Proteomes" id="UP000307720">
    <property type="component" value="Unassembled WGS sequence"/>
</dbReference>
<proteinExistence type="predicted"/>
<reference evidence="1" key="1">
    <citation type="submission" date="2019-04" db="EMBL/GenBank/DDBJ databases">
        <title>Microbes associate with the intestines of laboratory mice.</title>
        <authorList>
            <person name="Navarre W."/>
            <person name="Wong E."/>
            <person name="Huang K."/>
            <person name="Tropini C."/>
            <person name="Ng K."/>
            <person name="Yu B."/>
        </authorList>
    </citation>
    <scope>NUCLEOTIDE SEQUENCE</scope>
    <source>
        <strain evidence="1">NM72_1-8</strain>
    </source>
</reference>
<evidence type="ECO:0000313" key="2">
    <source>
        <dbReference type="Proteomes" id="UP000307720"/>
    </source>
</evidence>
<evidence type="ECO:0000313" key="1">
    <source>
        <dbReference type="EMBL" id="TGX94883.1"/>
    </source>
</evidence>